<keyword evidence="2" id="KW-1185">Reference proteome</keyword>
<protein>
    <submittedName>
        <fullName evidence="3">Uncharacterized protein</fullName>
    </submittedName>
</protein>
<proteinExistence type="predicted"/>
<name>A0A915KNK5_ROMCU</name>
<feature type="region of interest" description="Disordered" evidence="1">
    <location>
        <begin position="50"/>
        <end position="72"/>
    </location>
</feature>
<reference evidence="3" key="1">
    <citation type="submission" date="2022-11" db="UniProtKB">
        <authorList>
            <consortium name="WormBaseParasite"/>
        </authorList>
    </citation>
    <scope>IDENTIFICATION</scope>
</reference>
<evidence type="ECO:0000313" key="3">
    <source>
        <dbReference type="WBParaSite" id="nRc.2.0.1.t40034-RA"/>
    </source>
</evidence>
<dbReference type="Proteomes" id="UP000887565">
    <property type="component" value="Unplaced"/>
</dbReference>
<accession>A0A915KNK5</accession>
<evidence type="ECO:0000313" key="2">
    <source>
        <dbReference type="Proteomes" id="UP000887565"/>
    </source>
</evidence>
<sequence>MIDSNHIRFTAPKIAFGRKSNAAFRANFDRSDIPQSLRIEVSTKLKLRDWNPWPKRSNDPPKKSNICGGTGNFRKLSNRAGLAEAPEIVDLLKAQKEAKKTKEASSANKFCVCFIAWLKYKKNSKASLAQCDECNGWICGEIA</sequence>
<dbReference type="WBParaSite" id="nRc.2.0.1.t40034-RA">
    <property type="protein sequence ID" value="nRc.2.0.1.t40034-RA"/>
    <property type="gene ID" value="nRc.2.0.1.g40034"/>
</dbReference>
<dbReference type="AlphaFoldDB" id="A0A915KNK5"/>
<evidence type="ECO:0000256" key="1">
    <source>
        <dbReference type="SAM" id="MobiDB-lite"/>
    </source>
</evidence>
<organism evidence="2 3">
    <name type="scientific">Romanomermis culicivorax</name>
    <name type="common">Nematode worm</name>
    <dbReference type="NCBI Taxonomy" id="13658"/>
    <lineage>
        <taxon>Eukaryota</taxon>
        <taxon>Metazoa</taxon>
        <taxon>Ecdysozoa</taxon>
        <taxon>Nematoda</taxon>
        <taxon>Enoplea</taxon>
        <taxon>Dorylaimia</taxon>
        <taxon>Mermithida</taxon>
        <taxon>Mermithoidea</taxon>
        <taxon>Mermithidae</taxon>
        <taxon>Romanomermis</taxon>
    </lineage>
</organism>